<evidence type="ECO:0000313" key="4">
    <source>
        <dbReference type="Proteomes" id="UP000694383"/>
    </source>
</evidence>
<dbReference type="InterPro" id="IPR036869">
    <property type="entry name" value="J_dom_sf"/>
</dbReference>
<dbReference type="InterPro" id="IPR001623">
    <property type="entry name" value="DnaJ_domain"/>
</dbReference>
<dbReference type="GO" id="GO:0006457">
    <property type="term" value="P:protein folding"/>
    <property type="evidence" value="ECO:0007669"/>
    <property type="project" value="InterPro"/>
</dbReference>
<dbReference type="GeneTree" id="ENSGT00940000156090"/>
<dbReference type="Gene3D" id="2.60.260.20">
    <property type="entry name" value="Urease metallochaperone UreE, N-terminal domain"/>
    <property type="match status" value="2"/>
</dbReference>
<dbReference type="FunFam" id="1.10.287.110:FF:000217">
    <property type="entry name" value="DnaJ heat shock protein family (Hsp40) member B5"/>
    <property type="match status" value="1"/>
</dbReference>
<keyword evidence="1" id="KW-0143">Chaperone</keyword>
<dbReference type="InterPro" id="IPR018253">
    <property type="entry name" value="DnaJ_domain_CS"/>
</dbReference>
<dbReference type="AlphaFoldDB" id="A0A8C7Y889"/>
<protein>
    <submittedName>
        <fullName evidence="3">Zgc:122979</fullName>
    </submittedName>
</protein>
<evidence type="ECO:0000313" key="3">
    <source>
        <dbReference type="Ensembl" id="ENSOSIP00000023713.1"/>
    </source>
</evidence>
<dbReference type="SMART" id="SM00271">
    <property type="entry name" value="DnaJ"/>
    <property type="match status" value="1"/>
</dbReference>
<dbReference type="InterPro" id="IPR002939">
    <property type="entry name" value="DnaJ_C"/>
</dbReference>
<proteinExistence type="predicted"/>
<reference evidence="3" key="2">
    <citation type="submission" date="2025-09" db="UniProtKB">
        <authorList>
            <consortium name="Ensembl"/>
        </authorList>
    </citation>
    <scope>IDENTIFICATION</scope>
</reference>
<dbReference type="GO" id="GO:0051087">
    <property type="term" value="F:protein-folding chaperone binding"/>
    <property type="evidence" value="ECO:0007669"/>
    <property type="project" value="TreeGrafter"/>
</dbReference>
<evidence type="ECO:0000256" key="1">
    <source>
        <dbReference type="ARBA" id="ARBA00023186"/>
    </source>
</evidence>
<dbReference type="FunFam" id="2.60.260.20:FF:000007">
    <property type="entry name" value="dnaJ homolog subfamily B member 5"/>
    <property type="match status" value="1"/>
</dbReference>
<reference evidence="3" key="1">
    <citation type="submission" date="2025-08" db="UniProtKB">
        <authorList>
            <consortium name="Ensembl"/>
        </authorList>
    </citation>
    <scope>IDENTIFICATION</scope>
</reference>
<dbReference type="SUPFAM" id="SSF49493">
    <property type="entry name" value="HSP40/DnaJ peptide-binding domain"/>
    <property type="match status" value="2"/>
</dbReference>
<dbReference type="PROSITE" id="PS50076">
    <property type="entry name" value="DNAJ_2"/>
    <property type="match status" value="1"/>
</dbReference>
<dbReference type="GO" id="GO:0005829">
    <property type="term" value="C:cytosol"/>
    <property type="evidence" value="ECO:0007669"/>
    <property type="project" value="TreeGrafter"/>
</dbReference>
<dbReference type="PRINTS" id="PR00625">
    <property type="entry name" value="JDOMAIN"/>
</dbReference>
<feature type="domain" description="J" evidence="2">
    <location>
        <begin position="58"/>
        <end position="122"/>
    </location>
</feature>
<dbReference type="InterPro" id="IPR008971">
    <property type="entry name" value="HSP40/DnaJ_pept-bd"/>
</dbReference>
<keyword evidence="4" id="KW-1185">Reference proteome</keyword>
<dbReference type="Gene3D" id="1.10.287.110">
    <property type="entry name" value="DnaJ domain"/>
    <property type="match status" value="1"/>
</dbReference>
<dbReference type="InterPro" id="IPR051339">
    <property type="entry name" value="DnaJ_subfamily_B"/>
</dbReference>
<dbReference type="GO" id="GO:0051082">
    <property type="term" value="F:unfolded protein binding"/>
    <property type="evidence" value="ECO:0007669"/>
    <property type="project" value="InterPro"/>
</dbReference>
<evidence type="ECO:0000259" key="2">
    <source>
        <dbReference type="PROSITE" id="PS50076"/>
    </source>
</evidence>
<sequence length="384" mass="43161">NLNALSVLHIHFLHDNSTSEYDVFKRNTCTKRRIFLSQESTKSEQDVPCLSIKPQGKDFYKILGITHESNEDEIKKAYRKLALKFHPDKNSDPDAEDKFKEIAEAYEVLTDPQKRSVYDQFGEEGLKNGVSTGQGGFRNNFPTDPHATFSSFFHGSDHFDIFFGSDPESDDDLFNPFRRFTFTNLGGFAGYEAGRGKGQQWLPGQAAVHDLLVTLEDVMHGCTKHVKVTRSRLNPDGRSLRSEEKVLNVVVKKGWKAGTKITFPREGDETPGSGPADITFILRDEEHPTYRRDGSNIVYTAQITLKEALCGCTVNVPTLDSRMMPLPCSDVIKPGAVRRLRGEGLPLPKSPSQRGDLMVEFQVLFPDRIPPQSREIIKHSLGQC</sequence>
<dbReference type="FunFam" id="2.60.260.20:FF:000002">
    <property type="entry name" value="Dnaj homolog subfamily b member"/>
    <property type="match status" value="1"/>
</dbReference>
<dbReference type="PANTHER" id="PTHR24078">
    <property type="entry name" value="DNAJ HOMOLOG SUBFAMILY C MEMBER"/>
    <property type="match status" value="1"/>
</dbReference>
<name>A0A8C7Y889_9TELE</name>
<organism evidence="3 4">
    <name type="scientific">Oryzias sinensis</name>
    <name type="common">Chinese medaka</name>
    <dbReference type="NCBI Taxonomy" id="183150"/>
    <lineage>
        <taxon>Eukaryota</taxon>
        <taxon>Metazoa</taxon>
        <taxon>Chordata</taxon>
        <taxon>Craniata</taxon>
        <taxon>Vertebrata</taxon>
        <taxon>Euteleostomi</taxon>
        <taxon>Actinopterygii</taxon>
        <taxon>Neopterygii</taxon>
        <taxon>Teleostei</taxon>
        <taxon>Neoteleostei</taxon>
        <taxon>Acanthomorphata</taxon>
        <taxon>Ovalentaria</taxon>
        <taxon>Atherinomorphae</taxon>
        <taxon>Beloniformes</taxon>
        <taxon>Adrianichthyidae</taxon>
        <taxon>Oryziinae</taxon>
        <taxon>Oryzias</taxon>
    </lineage>
</organism>
<dbReference type="CDD" id="cd06257">
    <property type="entry name" value="DnaJ"/>
    <property type="match status" value="1"/>
</dbReference>
<dbReference type="CDD" id="cd10747">
    <property type="entry name" value="DnaJ_C"/>
    <property type="match status" value="1"/>
</dbReference>
<dbReference type="Ensembl" id="ENSOSIT00000025043.1">
    <property type="protein sequence ID" value="ENSOSIP00000023713.1"/>
    <property type="gene ID" value="ENSOSIG00000012466.1"/>
</dbReference>
<dbReference type="PANTHER" id="PTHR24078:SF559">
    <property type="entry name" value="DNAJ (HSP40) HOMOLOG, SUBFAMILY B, MEMBER 5-LIKE"/>
    <property type="match status" value="1"/>
</dbReference>
<dbReference type="Pfam" id="PF00226">
    <property type="entry name" value="DnaJ"/>
    <property type="match status" value="1"/>
</dbReference>
<dbReference type="Pfam" id="PF01556">
    <property type="entry name" value="DnaJ_C"/>
    <property type="match status" value="1"/>
</dbReference>
<accession>A0A8C7Y889</accession>
<dbReference type="SUPFAM" id="SSF46565">
    <property type="entry name" value="Chaperone J-domain"/>
    <property type="match status" value="1"/>
</dbReference>
<dbReference type="Proteomes" id="UP000694383">
    <property type="component" value="Unplaced"/>
</dbReference>
<dbReference type="PROSITE" id="PS00636">
    <property type="entry name" value="DNAJ_1"/>
    <property type="match status" value="1"/>
</dbReference>